<gene>
    <name evidence="1" type="ORF">AFCDBAGC_1831</name>
</gene>
<reference evidence="1 2" key="1">
    <citation type="journal article" date="2021" name="Front. Microbiol.">
        <title>Comprehensive Comparative Genomics and Phenotyping of Methylobacterium Species.</title>
        <authorList>
            <person name="Alessa O."/>
            <person name="Ogura Y."/>
            <person name="Fujitani Y."/>
            <person name="Takami H."/>
            <person name="Hayashi T."/>
            <person name="Sahin N."/>
            <person name="Tani A."/>
        </authorList>
    </citation>
    <scope>NUCLEOTIDE SEQUENCE [LARGE SCALE GENOMIC DNA]</scope>
    <source>
        <strain evidence="1 2">DSM 23679</strain>
    </source>
</reference>
<proteinExistence type="predicted"/>
<protein>
    <submittedName>
        <fullName evidence="1">Uncharacterized protein</fullName>
    </submittedName>
</protein>
<accession>A0ABQ4QGU9</accession>
<dbReference type="Proteomes" id="UP001055117">
    <property type="component" value="Unassembled WGS sequence"/>
</dbReference>
<evidence type="ECO:0000313" key="2">
    <source>
        <dbReference type="Proteomes" id="UP001055117"/>
    </source>
</evidence>
<name>A0ABQ4QGU9_9HYPH</name>
<evidence type="ECO:0000313" key="1">
    <source>
        <dbReference type="EMBL" id="GJD43969.1"/>
    </source>
</evidence>
<keyword evidence="2" id="KW-1185">Reference proteome</keyword>
<comment type="caution">
    <text evidence="1">The sequence shown here is derived from an EMBL/GenBank/DDBJ whole genome shotgun (WGS) entry which is preliminary data.</text>
</comment>
<dbReference type="EMBL" id="BPQG01000026">
    <property type="protein sequence ID" value="GJD43969.1"/>
    <property type="molecule type" value="Genomic_DNA"/>
</dbReference>
<dbReference type="RefSeq" id="WP_238272010.1">
    <property type="nucleotide sequence ID" value="NZ_BPQG01000026.1"/>
</dbReference>
<organism evidence="1 2">
    <name type="scientific">Methylobacterium cerastii</name>
    <dbReference type="NCBI Taxonomy" id="932741"/>
    <lineage>
        <taxon>Bacteria</taxon>
        <taxon>Pseudomonadati</taxon>
        <taxon>Pseudomonadota</taxon>
        <taxon>Alphaproteobacteria</taxon>
        <taxon>Hyphomicrobiales</taxon>
        <taxon>Methylobacteriaceae</taxon>
        <taxon>Methylobacterium</taxon>
    </lineage>
</organism>
<sequence length="136" mass="14235">MGDVLSFAPRPKVAVPVDLAPMAEAEVRTRLGEALQTALDTADHIIAVLDRMDGDTDAEDGADAEPSLAAPENHHVSQVVWLRGNDGDREAEALEVVLPVVAAERAVIPLAALPWGGRGNVVAAAGVALFNMVGRR</sequence>